<name>A0A1E7WC01_9BURK</name>
<accession>A0A1E7WC01</accession>
<dbReference type="EMBL" id="LROM01000131">
    <property type="protein sequence ID" value="OEZ94516.1"/>
    <property type="molecule type" value="Genomic_DNA"/>
</dbReference>
<protein>
    <submittedName>
        <fullName evidence="1">Putative addiction module component</fullName>
    </submittedName>
</protein>
<comment type="caution">
    <text evidence="1">The sequence shown here is derived from an EMBL/GenBank/DDBJ whole genome shotgun (WGS) entry which is preliminary data.</text>
</comment>
<dbReference type="PATRIC" id="fig|762836.4.peg.4599"/>
<dbReference type="OrthoDB" id="5570854at2"/>
<dbReference type="Pfam" id="PF09720">
    <property type="entry name" value="Unstab_antitox"/>
    <property type="match status" value="1"/>
</dbReference>
<proteinExistence type="predicted"/>
<evidence type="ECO:0000313" key="2">
    <source>
        <dbReference type="Proteomes" id="UP000175989"/>
    </source>
</evidence>
<keyword evidence="2" id="KW-1185">Reference proteome</keyword>
<dbReference type="RefSeq" id="WP_070251234.1">
    <property type="nucleotide sequence ID" value="NZ_LROM01000131.1"/>
</dbReference>
<dbReference type="NCBIfam" id="TIGR02574">
    <property type="entry name" value="stabl_TIGR02574"/>
    <property type="match status" value="1"/>
</dbReference>
<evidence type="ECO:0000313" key="1">
    <source>
        <dbReference type="EMBL" id="OEZ94516.1"/>
    </source>
</evidence>
<dbReference type="AlphaFoldDB" id="A0A1E7WC01"/>
<organism evidence="1 2">
    <name type="scientific">Duganella phyllosphaerae</name>
    <dbReference type="NCBI Taxonomy" id="762836"/>
    <lineage>
        <taxon>Bacteria</taxon>
        <taxon>Pseudomonadati</taxon>
        <taxon>Pseudomonadota</taxon>
        <taxon>Betaproteobacteria</taxon>
        <taxon>Burkholderiales</taxon>
        <taxon>Oxalobacteraceae</taxon>
        <taxon>Telluria group</taxon>
        <taxon>Duganella</taxon>
    </lineage>
</organism>
<dbReference type="InterPro" id="IPR013406">
    <property type="entry name" value="CHP02574_addiction_mod"/>
</dbReference>
<sequence length="74" mass="8029">MQTPIELITTEAMKLTTDEREAIVQVLIASLENDAPADEALAAEVERRIAEIENGTVKAIPVDEALAQIRASLK</sequence>
<reference evidence="2" key="1">
    <citation type="journal article" date="2016" name="Front. Microbiol.">
        <title>Molecular Keys to the Janthinobacterium and Duganella spp. Interaction with the Plant Pathogen Fusarium graminearum.</title>
        <authorList>
            <person name="Haack F.S."/>
            <person name="Poehlein A."/>
            <person name="Kroger C."/>
            <person name="Voigt C.A."/>
            <person name="Piepenbring M."/>
            <person name="Bode H.B."/>
            <person name="Daniel R."/>
            <person name="Schafer W."/>
            <person name="Streit W.R."/>
        </authorList>
    </citation>
    <scope>NUCLEOTIDE SEQUENCE [LARGE SCALE GENOMIC DNA]</scope>
    <source>
        <strain evidence="2">T54</strain>
    </source>
</reference>
<gene>
    <name evidence="1" type="ORF">DUPY_44690</name>
</gene>
<dbReference type="Proteomes" id="UP000175989">
    <property type="component" value="Unassembled WGS sequence"/>
</dbReference>